<evidence type="ECO:0000313" key="2">
    <source>
        <dbReference type="Proteomes" id="UP001279734"/>
    </source>
</evidence>
<organism evidence="1 2">
    <name type="scientific">Nepenthes gracilis</name>
    <name type="common">Slender pitcher plant</name>
    <dbReference type="NCBI Taxonomy" id="150966"/>
    <lineage>
        <taxon>Eukaryota</taxon>
        <taxon>Viridiplantae</taxon>
        <taxon>Streptophyta</taxon>
        <taxon>Embryophyta</taxon>
        <taxon>Tracheophyta</taxon>
        <taxon>Spermatophyta</taxon>
        <taxon>Magnoliopsida</taxon>
        <taxon>eudicotyledons</taxon>
        <taxon>Gunneridae</taxon>
        <taxon>Pentapetalae</taxon>
        <taxon>Caryophyllales</taxon>
        <taxon>Nepenthaceae</taxon>
        <taxon>Nepenthes</taxon>
    </lineage>
</organism>
<reference evidence="1" key="1">
    <citation type="submission" date="2023-05" db="EMBL/GenBank/DDBJ databases">
        <title>Nepenthes gracilis genome sequencing.</title>
        <authorList>
            <person name="Fukushima K."/>
        </authorList>
    </citation>
    <scope>NUCLEOTIDE SEQUENCE</scope>
    <source>
        <strain evidence="1">SING2019-196</strain>
    </source>
</reference>
<comment type="caution">
    <text evidence="1">The sequence shown here is derived from an EMBL/GenBank/DDBJ whole genome shotgun (WGS) entry which is preliminary data.</text>
</comment>
<evidence type="ECO:0000313" key="1">
    <source>
        <dbReference type="EMBL" id="GMH26296.1"/>
    </source>
</evidence>
<accession>A0AAD3Y491</accession>
<proteinExistence type="predicted"/>
<gene>
    <name evidence="1" type="ORF">Nepgr_028139</name>
</gene>
<protein>
    <submittedName>
        <fullName evidence="1">Uncharacterized protein</fullName>
    </submittedName>
</protein>
<dbReference type="Proteomes" id="UP001279734">
    <property type="component" value="Unassembled WGS sequence"/>
</dbReference>
<sequence length="95" mass="10721">MKLLIGLSSDRGAQRKKKQCPASFLTIDFRTLLNMPFTKLARFCWVVNSINVLRTYGCVETDANAVLVRSVHCIRARIALSCYKEISLGVVCFSY</sequence>
<dbReference type="EMBL" id="BSYO01000030">
    <property type="protein sequence ID" value="GMH26296.1"/>
    <property type="molecule type" value="Genomic_DNA"/>
</dbReference>
<keyword evidence="2" id="KW-1185">Reference proteome</keyword>
<name>A0AAD3Y491_NEPGR</name>
<dbReference type="AlphaFoldDB" id="A0AAD3Y491"/>